<dbReference type="GO" id="GO:0005886">
    <property type="term" value="C:plasma membrane"/>
    <property type="evidence" value="ECO:0007669"/>
    <property type="project" value="UniProtKB-SubCell"/>
</dbReference>
<dbReference type="eggNOG" id="COG0523">
    <property type="taxonomic scope" value="Bacteria"/>
</dbReference>
<dbReference type="HOGENOM" id="CLU_039914_2_2_9"/>
<evidence type="ECO:0000256" key="7">
    <source>
        <dbReference type="SAM" id="Phobius"/>
    </source>
</evidence>
<feature type="transmembrane region" description="Helical" evidence="7">
    <location>
        <begin position="300"/>
        <end position="323"/>
    </location>
</feature>
<dbReference type="RefSeq" id="WP_006941102.1">
    <property type="nucleotide sequence ID" value="NZ_GL538184.1"/>
</dbReference>
<dbReference type="Pfam" id="PF03773">
    <property type="entry name" value="ArsP_1"/>
    <property type="match status" value="1"/>
</dbReference>
<keyword evidence="3" id="KW-1003">Cell membrane</keyword>
<feature type="transmembrane region" description="Helical" evidence="7">
    <location>
        <begin position="221"/>
        <end position="246"/>
    </location>
</feature>
<feature type="transmembrane region" description="Helical" evidence="7">
    <location>
        <begin position="187"/>
        <end position="209"/>
    </location>
</feature>
<feature type="transmembrane region" description="Helical" evidence="7">
    <location>
        <begin position="485"/>
        <end position="507"/>
    </location>
</feature>
<dbReference type="InterPro" id="IPR052923">
    <property type="entry name" value="UPF0718"/>
</dbReference>
<gene>
    <name evidence="8" type="ORF">HMPREF9429_00302</name>
</gene>
<feature type="transmembrane region" description="Helical" evidence="7">
    <location>
        <begin position="446"/>
        <end position="465"/>
    </location>
</feature>
<organism evidence="8 9">
    <name type="scientific">Megasphaera micronuciformis F0359</name>
    <dbReference type="NCBI Taxonomy" id="706434"/>
    <lineage>
        <taxon>Bacteria</taxon>
        <taxon>Bacillati</taxon>
        <taxon>Bacillota</taxon>
        <taxon>Negativicutes</taxon>
        <taxon>Veillonellales</taxon>
        <taxon>Veillonellaceae</taxon>
        <taxon>Megasphaera</taxon>
    </lineage>
</organism>
<protein>
    <submittedName>
        <fullName evidence="8">Putative permease</fullName>
    </submittedName>
</protein>
<dbReference type="Gene3D" id="3.40.50.300">
    <property type="entry name" value="P-loop containing nucleotide triphosphate hydrolases"/>
    <property type="match status" value="1"/>
</dbReference>
<name>E2ZA43_9FIRM</name>
<evidence type="ECO:0000256" key="5">
    <source>
        <dbReference type="ARBA" id="ARBA00022989"/>
    </source>
</evidence>
<evidence type="ECO:0000313" key="9">
    <source>
        <dbReference type="Proteomes" id="UP000003195"/>
    </source>
</evidence>
<dbReference type="eggNOG" id="COG0701">
    <property type="taxonomic scope" value="Bacteria"/>
</dbReference>
<evidence type="ECO:0000256" key="1">
    <source>
        <dbReference type="ARBA" id="ARBA00004651"/>
    </source>
</evidence>
<feature type="transmembrane region" description="Helical" evidence="7">
    <location>
        <begin position="266"/>
        <end position="288"/>
    </location>
</feature>
<dbReference type="OrthoDB" id="9810876at2"/>
<dbReference type="InterPro" id="IPR027417">
    <property type="entry name" value="P-loop_NTPase"/>
</dbReference>
<dbReference type="AlphaFoldDB" id="E2ZA43"/>
<evidence type="ECO:0000256" key="2">
    <source>
        <dbReference type="ARBA" id="ARBA00006386"/>
    </source>
</evidence>
<sequence>MRPVKLYIVCGFLGTGKTRCIHELMKGYKGKVAHISAEKGRTASCADDTLYIYPHKGTTLKGMAYEIAAFCERVRPEAVWLEWNGTVPIEQLVRLLQDKRLKSLFRQECIIFTTTPQNCRYLLTSPETAVYGQMSEAEKVVIYASSTAEYEKTAAFLKKIHSGCRVYSGDTLNKDETRQRILKSRGGYGGILTVATLIAFASIYAYLLLNTDPYYNSARKVLTFWTATLLQALPFLTAGVLLSSALQLFVPARWIEKLLCRSHFTGVLTALVAAFCFPLCDCGAVPVFRGLMVRKVPVSTALTFMLAGPLINPVVLVSTYVAFAGNEAVFWWRTLGGMATVFVISVTFFAYKPEETMPVGTVPTAACRRFGEREKEKRFLRYTDHGRGDFFRVIPYVCAGAFISAVFQVYGGTFSATVGDLGLLVIPCMMAAAFFMSVCSTADAVIARNFSAFVPTAGIIGFLIFGPMADLKNYLLMRAYFSSSFVYRLITTIFIVTAFTAAMYVLVTKGV</sequence>
<dbReference type="STRING" id="706434.HMPREF9429_00302"/>
<dbReference type="InterPro" id="IPR005524">
    <property type="entry name" value="DUF318"/>
</dbReference>
<comment type="caution">
    <text evidence="8">The sequence shown here is derived from an EMBL/GenBank/DDBJ whole genome shotgun (WGS) entry which is preliminary data.</text>
</comment>
<feature type="transmembrane region" description="Helical" evidence="7">
    <location>
        <begin position="329"/>
        <end position="351"/>
    </location>
</feature>
<evidence type="ECO:0000313" key="8">
    <source>
        <dbReference type="EMBL" id="EFQ04805.1"/>
    </source>
</evidence>
<evidence type="ECO:0000256" key="6">
    <source>
        <dbReference type="ARBA" id="ARBA00023136"/>
    </source>
</evidence>
<keyword evidence="9" id="KW-1185">Reference proteome</keyword>
<accession>E2ZA43</accession>
<proteinExistence type="inferred from homology"/>
<dbReference type="PANTHER" id="PTHR34184:SF4">
    <property type="entry name" value="UPF0718 PROTEIN YCGR"/>
    <property type="match status" value="1"/>
</dbReference>
<comment type="subcellular location">
    <subcellularLocation>
        <location evidence="1">Cell membrane</location>
        <topology evidence="1">Multi-pass membrane protein</topology>
    </subcellularLocation>
</comment>
<evidence type="ECO:0000256" key="4">
    <source>
        <dbReference type="ARBA" id="ARBA00022692"/>
    </source>
</evidence>
<dbReference type="EMBL" id="AECS01000010">
    <property type="protein sequence ID" value="EFQ04805.1"/>
    <property type="molecule type" value="Genomic_DNA"/>
</dbReference>
<keyword evidence="5 7" id="KW-1133">Transmembrane helix</keyword>
<comment type="similarity">
    <text evidence="2">Belongs to the UPF0718 family.</text>
</comment>
<keyword evidence="4 7" id="KW-0812">Transmembrane</keyword>
<dbReference type="PANTHER" id="PTHR34184">
    <property type="entry name" value="UPF0718 PROTEIN YCGR"/>
    <property type="match status" value="1"/>
</dbReference>
<evidence type="ECO:0000256" key="3">
    <source>
        <dbReference type="ARBA" id="ARBA00022475"/>
    </source>
</evidence>
<dbReference type="Proteomes" id="UP000003195">
    <property type="component" value="Unassembled WGS sequence"/>
</dbReference>
<feature type="transmembrane region" description="Helical" evidence="7">
    <location>
        <begin position="421"/>
        <end position="439"/>
    </location>
</feature>
<reference evidence="8 9" key="1">
    <citation type="submission" date="2010-08" db="EMBL/GenBank/DDBJ databases">
        <authorList>
            <person name="Weinstock G."/>
            <person name="Sodergren E."/>
            <person name="Clifton S."/>
            <person name="Fulton L."/>
            <person name="Fulton B."/>
            <person name="Courtney L."/>
            <person name="Fronick C."/>
            <person name="Harrison M."/>
            <person name="Strong C."/>
            <person name="Farmer C."/>
            <person name="Delahaunty K."/>
            <person name="Markovic C."/>
            <person name="Hall O."/>
            <person name="Minx P."/>
            <person name="Tomlinson C."/>
            <person name="Mitreva M."/>
            <person name="Hou S."/>
            <person name="Chen J."/>
            <person name="Wollam A."/>
            <person name="Pepin K.H."/>
            <person name="Johnson M."/>
            <person name="Bhonagiri V."/>
            <person name="Zhang X."/>
            <person name="Suruliraj S."/>
            <person name="Warren W."/>
            <person name="Chinwalla A."/>
            <person name="Mardis E.R."/>
            <person name="Wilson R.K."/>
        </authorList>
    </citation>
    <scope>NUCLEOTIDE SEQUENCE [LARGE SCALE GENOMIC DNA]</scope>
    <source>
        <strain evidence="8 9">F0359</strain>
    </source>
</reference>
<feature type="transmembrane region" description="Helical" evidence="7">
    <location>
        <begin position="390"/>
        <end position="409"/>
    </location>
</feature>
<keyword evidence="6 7" id="KW-0472">Membrane</keyword>